<dbReference type="SUPFAM" id="SSF52733">
    <property type="entry name" value="Nicotinate mononucleotide:5,6-dimethylbenzimidazole phosphoribosyltransferase (CobT)"/>
    <property type="match status" value="1"/>
</dbReference>
<dbReference type="PANTHER" id="PTHR38811">
    <property type="match status" value="1"/>
</dbReference>
<dbReference type="PANTHER" id="PTHR38811:SF1">
    <property type="entry name" value="UPF0284 PROTEIN SLL1500"/>
    <property type="match status" value="1"/>
</dbReference>
<dbReference type="AlphaFoldDB" id="A0AAE4MDF4"/>
<evidence type="ECO:0000313" key="2">
    <source>
        <dbReference type="EMBL" id="MDV0441912.1"/>
    </source>
</evidence>
<dbReference type="NCBIfam" id="NF003372">
    <property type="entry name" value="PRK04447.1-5"/>
    <property type="match status" value="1"/>
</dbReference>
<dbReference type="NCBIfam" id="TIGR00303">
    <property type="entry name" value="nicotinate mononucleotide-dependent phosphoribosyltransferase CobT"/>
    <property type="match status" value="1"/>
</dbReference>
<name>A0AAE4MDF4_9EURY</name>
<dbReference type="Proteomes" id="UP001273136">
    <property type="component" value="Unassembled WGS sequence"/>
</dbReference>
<evidence type="ECO:0000313" key="3">
    <source>
        <dbReference type="Proteomes" id="UP001273136"/>
    </source>
</evidence>
<proteinExistence type="inferred from homology"/>
<dbReference type="GO" id="GO:0008939">
    <property type="term" value="F:nicotinate-nucleotide-dimethylbenzimidazole phosphoribosyltransferase activity"/>
    <property type="evidence" value="ECO:0007669"/>
    <property type="project" value="InterPro"/>
</dbReference>
<keyword evidence="3" id="KW-1185">Reference proteome</keyword>
<dbReference type="RefSeq" id="WP_338094315.1">
    <property type="nucleotide sequence ID" value="NZ_JAWDKA010000005.1"/>
</dbReference>
<reference evidence="2" key="1">
    <citation type="submission" date="2023-06" db="EMBL/GenBank/DDBJ databases">
        <title>Genome sequence of Methancorpusculaceae sp. Ag1.</title>
        <authorList>
            <person name="Protasov E."/>
            <person name="Platt K."/>
            <person name="Poehlein A."/>
            <person name="Daniel R."/>
            <person name="Brune A."/>
        </authorList>
    </citation>
    <scope>NUCLEOTIDE SEQUENCE</scope>
    <source>
        <strain evidence="2">Ag1</strain>
    </source>
</reference>
<dbReference type="InterPro" id="IPR003200">
    <property type="entry name" value="Nict_dMeBzImd_PRibTrfase"/>
</dbReference>
<accession>A0AAE4MDF4</accession>
<dbReference type="InterPro" id="IPR002805">
    <property type="entry name" value="Nict_dMeBzImd_PRibTrfase_arc"/>
</dbReference>
<evidence type="ECO:0000256" key="1">
    <source>
        <dbReference type="HAMAP-Rule" id="MF_01086"/>
    </source>
</evidence>
<dbReference type="HAMAP" id="MF_01086">
    <property type="entry name" value="UPF0284"/>
    <property type="match status" value="1"/>
</dbReference>
<protein>
    <recommendedName>
        <fullName evidence="1">UPF0284 protein McpAg1_11260</fullName>
    </recommendedName>
</protein>
<dbReference type="EMBL" id="JAWDKA010000005">
    <property type="protein sequence ID" value="MDV0441912.1"/>
    <property type="molecule type" value="Genomic_DNA"/>
</dbReference>
<dbReference type="CDD" id="cd02439">
    <property type="entry name" value="DMB-PRT_CobT"/>
    <property type="match status" value="1"/>
</dbReference>
<dbReference type="Gene3D" id="3.40.50.10210">
    <property type="match status" value="1"/>
</dbReference>
<organism evidence="2 3">
    <name type="scientific">Methanorbis furvi</name>
    <dbReference type="NCBI Taxonomy" id="3028299"/>
    <lineage>
        <taxon>Archaea</taxon>
        <taxon>Methanobacteriati</taxon>
        <taxon>Methanobacteriota</taxon>
        <taxon>Stenosarchaea group</taxon>
        <taxon>Methanomicrobia</taxon>
        <taxon>Methanomicrobiales</taxon>
        <taxon>Methanocorpusculaceae</taxon>
        <taxon>Methanorbis</taxon>
    </lineage>
</organism>
<comment type="similarity">
    <text evidence="1">Belongs to the UPF0284 family.</text>
</comment>
<sequence>MSFVSARADFEPESPMFALILANSLVSTIPGVSGAGESPEKSLLVPPLDAELIINGEITSANITPNTPTGCPTPAVLTLAMMDLIGMHPLMISAGIESEITVPHMNLGGKIGGDPRLGDAVPDAQKLYEKGRWIGEYLSQTSDMLVLGECLPGGTTTALCVLRALGYNAKVSSCLVENPVSKKEEIATEAVAKVAEAGVSDPLKIVSMIGDPMIPVAAGVAEGYSGKLFLAGGTQMLAAAAVIRALGNTVPDIVTTSYVYNDTSATFRETAAAIGADAYYVDPAFDELGHAGLARYAKGEIKEGSGAGGAMFLASLLGYTPEEIKAAVKNHVEIYQ</sequence>
<gene>
    <name evidence="2" type="ORF">McpAg1_11260</name>
</gene>
<dbReference type="InterPro" id="IPR036087">
    <property type="entry name" value="Nict_dMeBzImd_PRibTrfase_sf"/>
</dbReference>
<comment type="caution">
    <text evidence="2">The sequence shown here is derived from an EMBL/GenBank/DDBJ whole genome shotgun (WGS) entry which is preliminary data.</text>
</comment>